<feature type="region of interest" description="Disordered" evidence="1">
    <location>
        <begin position="390"/>
        <end position="419"/>
    </location>
</feature>
<feature type="compositionally biased region" description="Acidic residues" evidence="1">
    <location>
        <begin position="397"/>
        <end position="419"/>
    </location>
</feature>
<evidence type="ECO:0000313" key="5">
    <source>
        <dbReference type="Proteomes" id="UP001497512"/>
    </source>
</evidence>
<proteinExistence type="predicted"/>
<reference evidence="4" key="1">
    <citation type="submission" date="2024-02" db="EMBL/GenBank/DDBJ databases">
        <authorList>
            <consortium name="ELIXIR-Norway"/>
            <consortium name="Elixir Norway"/>
        </authorList>
    </citation>
    <scope>NUCLEOTIDE SEQUENCE</scope>
</reference>
<organism evidence="4 5">
    <name type="scientific">Sphagnum troendelagicum</name>
    <dbReference type="NCBI Taxonomy" id="128251"/>
    <lineage>
        <taxon>Eukaryota</taxon>
        <taxon>Viridiplantae</taxon>
        <taxon>Streptophyta</taxon>
        <taxon>Embryophyta</taxon>
        <taxon>Bryophyta</taxon>
        <taxon>Sphagnophytina</taxon>
        <taxon>Sphagnopsida</taxon>
        <taxon>Sphagnales</taxon>
        <taxon>Sphagnaceae</taxon>
        <taxon>Sphagnum</taxon>
    </lineage>
</organism>
<dbReference type="Pfam" id="PF25002">
    <property type="entry name" value="DUF7780"/>
    <property type="match status" value="2"/>
</dbReference>
<evidence type="ECO:0000259" key="3">
    <source>
        <dbReference type="Pfam" id="PF25002"/>
    </source>
</evidence>
<keyword evidence="2" id="KW-0472">Membrane</keyword>
<evidence type="ECO:0000256" key="2">
    <source>
        <dbReference type="SAM" id="Phobius"/>
    </source>
</evidence>
<protein>
    <recommendedName>
        <fullName evidence="3">DUF7780 domain-containing protein</fullName>
    </recommendedName>
</protein>
<dbReference type="InterPro" id="IPR056682">
    <property type="entry name" value="DUF7780"/>
</dbReference>
<name>A0ABP0V3S7_9BRYO</name>
<keyword evidence="2" id="KW-0812">Transmembrane</keyword>
<dbReference type="Proteomes" id="UP001497512">
    <property type="component" value="Chromosome 9"/>
</dbReference>
<evidence type="ECO:0000256" key="1">
    <source>
        <dbReference type="SAM" id="MobiDB-lite"/>
    </source>
</evidence>
<dbReference type="EMBL" id="OZ019901">
    <property type="protein sequence ID" value="CAK9237076.1"/>
    <property type="molecule type" value="Genomic_DNA"/>
</dbReference>
<gene>
    <name evidence="4" type="ORF">CSSPTR1EN2_LOCUS23476</name>
</gene>
<dbReference type="PANTHER" id="PTHR34960">
    <property type="entry name" value="EMB|CAB68146.1-RELATED"/>
    <property type="match status" value="1"/>
</dbReference>
<sequence>MGCLSSSRSDSALDRLSTGLKATRNQSWVILCVCTGLTLMSVMIFFLLETAPEVSDSKRVQLWLSLDPPHQVEFISLQSSLRRTTPASSRSSEAQFDDGTKNMANSNLTALHGLGSLLRKGTRAMEEMIVAHVTESTSGDELQMFLRTLHRSGATAKADLVLLFPFSPLPLSMLDIIEEEEESFRRLIATVVDPSAVVQTQPASSLPQPTTLSPFNTMSFKLAALEPHLDDEIMEWGKYSNILEDSAPDWAAWGSIVAFDMQELDPHNSLEGFFDTPPAQLRRWVCYDMLLGMVKSKFQNVLLTPVQGVLVLGDALASVRKKQTLYLTAEDQTWSTAEKEPVMDASAMELQGSQNGDSLTSTIAVLKGVKGGAWKGKRRQLLMDKRQRKFASLEDKDQGDEGDEIQSEQEEVAADSQVEEDTLESVEMEAVEADPTSLSGVKKKASTWRQAGGLMQSVYGLQLWHTLDAEDRKKLVVNSEVVMGALPYVRGLANKMSTEIVRVAVERRSRRTFHDKAIMNLLVHKSSVLGKRVLGHLKLVQNQESSVHSLLGSQQPHIFWRKKAGGAPYAIIQGYTRSNFEKSGLMSGGNNIMCDVLHSICQSSQASQLYKDCVRADF</sequence>
<feature type="transmembrane region" description="Helical" evidence="2">
    <location>
        <begin position="28"/>
        <end position="48"/>
    </location>
</feature>
<accession>A0ABP0V3S7</accession>
<keyword evidence="5" id="KW-1185">Reference proteome</keyword>
<dbReference type="PANTHER" id="PTHR34960:SF1">
    <property type="entry name" value="EMB|CAB68146.1-RELATED"/>
    <property type="match status" value="1"/>
</dbReference>
<feature type="domain" description="DUF7780" evidence="3">
    <location>
        <begin position="109"/>
        <end position="331"/>
    </location>
</feature>
<feature type="domain" description="DUF7780" evidence="3">
    <location>
        <begin position="472"/>
        <end position="530"/>
    </location>
</feature>
<evidence type="ECO:0000313" key="4">
    <source>
        <dbReference type="EMBL" id="CAK9237076.1"/>
    </source>
</evidence>
<keyword evidence="2" id="KW-1133">Transmembrane helix</keyword>